<dbReference type="PROSITE" id="PS51387">
    <property type="entry name" value="FAD_PCMH"/>
    <property type="match status" value="1"/>
</dbReference>
<evidence type="ECO:0000256" key="2">
    <source>
        <dbReference type="ARBA" id="ARBA00005466"/>
    </source>
</evidence>
<dbReference type="PANTHER" id="PTHR42973:SF39">
    <property type="entry name" value="FAD-BINDING PCMH-TYPE DOMAIN-CONTAINING PROTEIN"/>
    <property type="match status" value="1"/>
</dbReference>
<dbReference type="InterPro" id="IPR016169">
    <property type="entry name" value="FAD-bd_PCMH_sub2"/>
</dbReference>
<dbReference type="Pfam" id="PF01565">
    <property type="entry name" value="FAD_binding_4"/>
    <property type="match status" value="1"/>
</dbReference>
<keyword evidence="4" id="KW-0274">FAD</keyword>
<dbReference type="InterPro" id="IPR006094">
    <property type="entry name" value="Oxid_FAD_bind_N"/>
</dbReference>
<reference evidence="7" key="1">
    <citation type="submission" date="2019-11" db="EMBL/GenBank/DDBJ databases">
        <title>Bipolaris sorokiniana Genome sequencing.</title>
        <authorList>
            <person name="Wang H."/>
        </authorList>
    </citation>
    <scope>NUCLEOTIDE SEQUENCE</scope>
</reference>
<dbReference type="GO" id="GO:0071949">
    <property type="term" value="F:FAD binding"/>
    <property type="evidence" value="ECO:0007669"/>
    <property type="project" value="InterPro"/>
</dbReference>
<evidence type="ECO:0000313" key="7">
    <source>
        <dbReference type="EMBL" id="KAF5853661.1"/>
    </source>
</evidence>
<keyword evidence="5" id="KW-0560">Oxidoreductase</keyword>
<dbReference type="Proteomes" id="UP000624244">
    <property type="component" value="Unassembled WGS sequence"/>
</dbReference>
<feature type="domain" description="FAD-binding PCMH-type" evidence="6">
    <location>
        <begin position="37"/>
        <end position="210"/>
    </location>
</feature>
<dbReference type="InterPro" id="IPR016166">
    <property type="entry name" value="FAD-bd_PCMH"/>
</dbReference>
<dbReference type="PANTHER" id="PTHR42973">
    <property type="entry name" value="BINDING OXIDOREDUCTASE, PUTATIVE (AFU_ORTHOLOGUE AFUA_1G17690)-RELATED"/>
    <property type="match status" value="1"/>
</dbReference>
<dbReference type="InterPro" id="IPR036318">
    <property type="entry name" value="FAD-bd_PCMH-like_sf"/>
</dbReference>
<comment type="cofactor">
    <cofactor evidence="1">
        <name>FAD</name>
        <dbReference type="ChEBI" id="CHEBI:57692"/>
    </cofactor>
</comment>
<evidence type="ECO:0000256" key="3">
    <source>
        <dbReference type="ARBA" id="ARBA00022630"/>
    </source>
</evidence>
<evidence type="ECO:0000256" key="4">
    <source>
        <dbReference type="ARBA" id="ARBA00022827"/>
    </source>
</evidence>
<gene>
    <name evidence="7" type="ORF">GGP41_006458</name>
</gene>
<keyword evidence="3" id="KW-0285">Flavoprotein</keyword>
<evidence type="ECO:0000313" key="8">
    <source>
        <dbReference type="Proteomes" id="UP000624244"/>
    </source>
</evidence>
<evidence type="ECO:0000256" key="1">
    <source>
        <dbReference type="ARBA" id="ARBA00001974"/>
    </source>
</evidence>
<proteinExistence type="inferred from homology"/>
<comment type="similarity">
    <text evidence="2">Belongs to the oxygen-dependent FAD-linked oxidoreductase family.</text>
</comment>
<organism evidence="7 8">
    <name type="scientific">Cochliobolus sativus</name>
    <name type="common">Common root rot and spot blotch fungus</name>
    <name type="synonym">Bipolaris sorokiniana</name>
    <dbReference type="NCBI Taxonomy" id="45130"/>
    <lineage>
        <taxon>Eukaryota</taxon>
        <taxon>Fungi</taxon>
        <taxon>Dikarya</taxon>
        <taxon>Ascomycota</taxon>
        <taxon>Pezizomycotina</taxon>
        <taxon>Dothideomycetes</taxon>
        <taxon>Pleosporomycetidae</taxon>
        <taxon>Pleosporales</taxon>
        <taxon>Pleosporineae</taxon>
        <taxon>Pleosporaceae</taxon>
        <taxon>Bipolaris</taxon>
    </lineage>
</organism>
<accession>A0A8H5ZNR2</accession>
<evidence type="ECO:0000259" key="6">
    <source>
        <dbReference type="PROSITE" id="PS51387"/>
    </source>
</evidence>
<dbReference type="EMBL" id="WNKQ01000001">
    <property type="protein sequence ID" value="KAF5853661.1"/>
    <property type="molecule type" value="Genomic_DNA"/>
</dbReference>
<dbReference type="SUPFAM" id="SSF56176">
    <property type="entry name" value="FAD-binding/transporter-associated domain-like"/>
    <property type="match status" value="1"/>
</dbReference>
<dbReference type="InterPro" id="IPR050416">
    <property type="entry name" value="FAD-linked_Oxidoreductase"/>
</dbReference>
<dbReference type="AlphaFoldDB" id="A0A8H5ZNR2"/>
<name>A0A8H5ZNR2_COCSA</name>
<dbReference type="OMA" id="FFPHGHA"/>
<sequence length="487" mass="54989">MALYTYDTRPSFSADVLVRGTPEYDRCRRNNPSATTPERYPHEIHVVKSPKQVSAALKRATELGVTVGIRGSGHAFPLSALIEDGILIDTSSLNRYVDYDPDSREISFGPAVRVEEVAAKLAEVKRFFPHGHAPTVGAAGFLLAGGQGWFVRGWGATCQEWITQMEIVVPDGRVVIASPTENTDLFWAARGSGLGFFGVVTKFWARTIPSSQLWERTFTFQLRDKYETLLTWFFEKAEDTPKYGTDLNLTIFYPEKYDSTILTDDIPKTSQLHLGLSLLCYSDTEREARTLLSAYDDVPESVKDCLVDMRPVSKREFTDIFDKKREFIGNKYGENWQILSLLSEPTVPIPRLIEAIKPALTELETRITSVFICICDIVANEKVASLSIPQKYYISTVTGWLDQKKGPAIKQRMLDRYKRALPVACGTYPADYDPNVEDANSKPMSDTALAKFLKIRAKWDPNDMFPNYKQFIKTNEKINKLLTKPSL</sequence>
<comment type="caution">
    <text evidence="7">The sequence shown here is derived from an EMBL/GenBank/DDBJ whole genome shotgun (WGS) entry which is preliminary data.</text>
</comment>
<dbReference type="Gene3D" id="3.30.465.10">
    <property type="match status" value="1"/>
</dbReference>
<dbReference type="GO" id="GO:0016491">
    <property type="term" value="F:oxidoreductase activity"/>
    <property type="evidence" value="ECO:0007669"/>
    <property type="project" value="UniProtKB-KW"/>
</dbReference>
<protein>
    <recommendedName>
        <fullName evidence="6">FAD-binding PCMH-type domain-containing protein</fullName>
    </recommendedName>
</protein>
<evidence type="ECO:0000256" key="5">
    <source>
        <dbReference type="ARBA" id="ARBA00023002"/>
    </source>
</evidence>